<name>A0A5J4TRT8_9EUKA</name>
<organism evidence="1 2">
    <name type="scientific">Streblomastix strix</name>
    <dbReference type="NCBI Taxonomy" id="222440"/>
    <lineage>
        <taxon>Eukaryota</taxon>
        <taxon>Metamonada</taxon>
        <taxon>Preaxostyla</taxon>
        <taxon>Oxymonadida</taxon>
        <taxon>Streblomastigidae</taxon>
        <taxon>Streblomastix</taxon>
    </lineage>
</organism>
<accession>A0A5J4TRT8</accession>
<gene>
    <name evidence="1" type="ORF">EZS28_043207</name>
</gene>
<dbReference type="AlphaFoldDB" id="A0A5J4TRT8"/>
<proteinExistence type="predicted"/>
<evidence type="ECO:0000313" key="1">
    <source>
        <dbReference type="EMBL" id="KAA6361266.1"/>
    </source>
</evidence>
<dbReference type="Proteomes" id="UP000324800">
    <property type="component" value="Unassembled WGS sequence"/>
</dbReference>
<protein>
    <recommendedName>
        <fullName evidence="3">Right handed beta helix domain-containing protein</fullName>
    </recommendedName>
</protein>
<evidence type="ECO:0000313" key="2">
    <source>
        <dbReference type="Proteomes" id="UP000324800"/>
    </source>
</evidence>
<dbReference type="SUPFAM" id="SSF51126">
    <property type="entry name" value="Pectin lyase-like"/>
    <property type="match status" value="1"/>
</dbReference>
<sequence>MSTTLLNGHILIQSDGYNPTEDYSKQSILTSSFSRSLFTISGTGHLQLLGLHFDNLNPTSNNPLISISPTDDNQTPEVTIKDCIFESTVSDTYLNHSIISISGGIMKMERTKIQNYIFTNDKNIIIINSEQIGTSGTYRKNEIEICQSEFSNIQKLGTGKGAVINAQLQQDSILKVTDSCIFYNCSTQQNYERLGGAINAVVNGSNSQFIVSDQVKFEKCQSYRGGAISVELLNMGTCEVNNVSFLECNVNYDGGGIFAQIQETGGNLTITNHTSFVQCINTGYEGGGILIFSYGSNSRCIISDNVKFNKCKANRGGAIFIELYEGASFEVHNVIFKECEAQYQGGSDKFLTVRRFPVLIQLPTAVVSSERICKLFPAPEAMQFVNERSFNWKLVEERQSRNNQS</sequence>
<reference evidence="1 2" key="1">
    <citation type="submission" date="2019-03" db="EMBL/GenBank/DDBJ databases">
        <title>Single cell metagenomics reveals metabolic interactions within the superorganism composed of flagellate Streblomastix strix and complex community of Bacteroidetes bacteria on its surface.</title>
        <authorList>
            <person name="Treitli S.C."/>
            <person name="Kolisko M."/>
            <person name="Husnik F."/>
            <person name="Keeling P."/>
            <person name="Hampl V."/>
        </authorList>
    </citation>
    <scope>NUCLEOTIDE SEQUENCE [LARGE SCALE GENOMIC DNA]</scope>
    <source>
        <strain evidence="1">ST1C</strain>
    </source>
</reference>
<dbReference type="InterPro" id="IPR011050">
    <property type="entry name" value="Pectin_lyase_fold/virulence"/>
</dbReference>
<dbReference type="EMBL" id="SNRW01025788">
    <property type="protein sequence ID" value="KAA6361266.1"/>
    <property type="molecule type" value="Genomic_DNA"/>
</dbReference>
<comment type="caution">
    <text evidence="1">The sequence shown here is derived from an EMBL/GenBank/DDBJ whole genome shotgun (WGS) entry which is preliminary data.</text>
</comment>
<evidence type="ECO:0008006" key="3">
    <source>
        <dbReference type="Google" id="ProtNLM"/>
    </source>
</evidence>